<sequence length="126" mass="14948">MQIDILSPFFNMLPTPIVVLHNSQPSLNHPFVFINQRFVDVIGWTLEDIPDKDHWWVTVYPNEDYQKVVARQWELEMLSAQETGKNFVTMQVNITTKHKGVRRFNVFTQFDFVLIPDHYIVVFEPL</sequence>
<reference evidence="2" key="1">
    <citation type="submission" date="2016-02" db="EMBL/GenBank/DDBJ databases">
        <authorList>
            <person name="Schultz-Johansen M."/>
            <person name="Glaring M.A."/>
            <person name="Bech P.K."/>
            <person name="Stougaard P."/>
        </authorList>
    </citation>
    <scope>NUCLEOTIDE SEQUENCE [LARGE SCALE GENOMIC DNA]</scope>
    <source>
        <strain evidence="2">S66</strain>
    </source>
</reference>
<dbReference type="OrthoDB" id="6227533at2"/>
<proteinExistence type="predicted"/>
<evidence type="ECO:0000313" key="1">
    <source>
        <dbReference type="EMBL" id="KXI28462.1"/>
    </source>
</evidence>
<evidence type="ECO:0000313" key="2">
    <source>
        <dbReference type="Proteomes" id="UP000070299"/>
    </source>
</evidence>
<protein>
    <recommendedName>
        <fullName evidence="3">PAS domain-containing protein</fullName>
    </recommendedName>
</protein>
<organism evidence="1 2">
    <name type="scientific">Paraglaciecola hydrolytica</name>
    <dbReference type="NCBI Taxonomy" id="1799789"/>
    <lineage>
        <taxon>Bacteria</taxon>
        <taxon>Pseudomonadati</taxon>
        <taxon>Pseudomonadota</taxon>
        <taxon>Gammaproteobacteria</taxon>
        <taxon>Alteromonadales</taxon>
        <taxon>Alteromonadaceae</taxon>
        <taxon>Paraglaciecola</taxon>
    </lineage>
</organism>
<dbReference type="Proteomes" id="UP000070299">
    <property type="component" value="Unassembled WGS sequence"/>
</dbReference>
<dbReference type="EMBL" id="LSNE01000006">
    <property type="protein sequence ID" value="KXI28462.1"/>
    <property type="molecule type" value="Genomic_DNA"/>
</dbReference>
<dbReference type="RefSeq" id="WP_068377345.1">
    <property type="nucleotide sequence ID" value="NZ_LSNE01000006.1"/>
</dbReference>
<dbReference type="Gene3D" id="3.30.450.20">
    <property type="entry name" value="PAS domain"/>
    <property type="match status" value="1"/>
</dbReference>
<gene>
    <name evidence="1" type="ORF">AX660_15315</name>
</gene>
<keyword evidence="2" id="KW-1185">Reference proteome</keyword>
<name>A0A135ZZR8_9ALTE</name>
<dbReference type="SUPFAM" id="SSF55785">
    <property type="entry name" value="PYP-like sensor domain (PAS domain)"/>
    <property type="match status" value="1"/>
</dbReference>
<dbReference type="AlphaFoldDB" id="A0A135ZZR8"/>
<dbReference type="STRING" id="1799789.AX660_15315"/>
<accession>A0A135ZZR8</accession>
<evidence type="ECO:0008006" key="3">
    <source>
        <dbReference type="Google" id="ProtNLM"/>
    </source>
</evidence>
<dbReference type="InterPro" id="IPR035965">
    <property type="entry name" value="PAS-like_dom_sf"/>
</dbReference>
<comment type="caution">
    <text evidence="1">The sequence shown here is derived from an EMBL/GenBank/DDBJ whole genome shotgun (WGS) entry which is preliminary data.</text>
</comment>